<dbReference type="PANTHER" id="PTHR36113:SF3">
    <property type="entry name" value="SLL5075 PROTEIN"/>
    <property type="match status" value="1"/>
</dbReference>
<proteinExistence type="predicted"/>
<dbReference type="PANTHER" id="PTHR36113">
    <property type="entry name" value="LYASE, PUTATIVE-RELATED-RELATED"/>
    <property type="match status" value="1"/>
</dbReference>
<keyword evidence="3" id="KW-1185">Reference proteome</keyword>
<name>A0A917A141_9SPHN</name>
<dbReference type="InterPro" id="IPR004360">
    <property type="entry name" value="Glyas_Fos-R_dOase_dom"/>
</dbReference>
<dbReference type="PROSITE" id="PS51819">
    <property type="entry name" value="VOC"/>
    <property type="match status" value="1"/>
</dbReference>
<dbReference type="RefSeq" id="WP_188764263.1">
    <property type="nucleotide sequence ID" value="NZ_BMJM01000017.1"/>
</dbReference>
<feature type="domain" description="VOC" evidence="1">
    <location>
        <begin position="14"/>
        <end position="132"/>
    </location>
</feature>
<dbReference type="SUPFAM" id="SSF54593">
    <property type="entry name" value="Glyoxalase/Bleomycin resistance protein/Dihydroxybiphenyl dioxygenase"/>
    <property type="match status" value="1"/>
</dbReference>
<comment type="caution">
    <text evidence="2">The sequence shown here is derived from an EMBL/GenBank/DDBJ whole genome shotgun (WGS) entry which is preliminary data.</text>
</comment>
<reference evidence="2" key="2">
    <citation type="submission" date="2020-09" db="EMBL/GenBank/DDBJ databases">
        <authorList>
            <person name="Sun Q."/>
            <person name="Zhou Y."/>
        </authorList>
    </citation>
    <scope>NUCLEOTIDE SEQUENCE</scope>
    <source>
        <strain evidence="2">CGMCC 1.15519</strain>
    </source>
</reference>
<dbReference type="InterPro" id="IPR051332">
    <property type="entry name" value="Fosfomycin_Res_Enzymes"/>
</dbReference>
<dbReference type="AlphaFoldDB" id="A0A917A141"/>
<protein>
    <recommendedName>
        <fullName evidence="1">VOC domain-containing protein</fullName>
    </recommendedName>
</protein>
<dbReference type="InterPro" id="IPR037523">
    <property type="entry name" value="VOC_core"/>
</dbReference>
<dbReference type="Pfam" id="PF00903">
    <property type="entry name" value="Glyoxalase"/>
    <property type="match status" value="1"/>
</dbReference>
<dbReference type="Gene3D" id="3.10.180.10">
    <property type="entry name" value="2,3-Dihydroxybiphenyl 1,2-Dioxygenase, domain 1"/>
    <property type="match status" value="1"/>
</dbReference>
<gene>
    <name evidence="2" type="ORF">GCM10011529_30390</name>
</gene>
<dbReference type="InterPro" id="IPR029068">
    <property type="entry name" value="Glyas_Bleomycin-R_OHBP_Dase"/>
</dbReference>
<dbReference type="Proteomes" id="UP000635071">
    <property type="component" value="Unassembled WGS sequence"/>
</dbReference>
<evidence type="ECO:0000313" key="3">
    <source>
        <dbReference type="Proteomes" id="UP000635071"/>
    </source>
</evidence>
<evidence type="ECO:0000313" key="2">
    <source>
        <dbReference type="EMBL" id="GGE21656.1"/>
    </source>
</evidence>
<evidence type="ECO:0000259" key="1">
    <source>
        <dbReference type="PROSITE" id="PS51819"/>
    </source>
</evidence>
<dbReference type="EMBL" id="BMJM01000017">
    <property type="protein sequence ID" value="GGE21656.1"/>
    <property type="molecule type" value="Genomic_DNA"/>
</dbReference>
<dbReference type="CDD" id="cd06587">
    <property type="entry name" value="VOC"/>
    <property type="match status" value="1"/>
</dbReference>
<organism evidence="2 3">
    <name type="scientific">Sandarakinorhabdus glacialis</name>
    <dbReference type="NCBI Taxonomy" id="1614636"/>
    <lineage>
        <taxon>Bacteria</taxon>
        <taxon>Pseudomonadati</taxon>
        <taxon>Pseudomonadota</taxon>
        <taxon>Alphaproteobacteria</taxon>
        <taxon>Sphingomonadales</taxon>
        <taxon>Sphingosinicellaceae</taxon>
        <taxon>Sandarakinorhabdus</taxon>
    </lineage>
</organism>
<reference evidence="2" key="1">
    <citation type="journal article" date="2014" name="Int. J. Syst. Evol. Microbiol.">
        <title>Complete genome sequence of Corynebacterium casei LMG S-19264T (=DSM 44701T), isolated from a smear-ripened cheese.</title>
        <authorList>
            <consortium name="US DOE Joint Genome Institute (JGI-PGF)"/>
            <person name="Walter F."/>
            <person name="Albersmeier A."/>
            <person name="Kalinowski J."/>
            <person name="Ruckert C."/>
        </authorList>
    </citation>
    <scope>NUCLEOTIDE SEQUENCE</scope>
    <source>
        <strain evidence="2">CGMCC 1.15519</strain>
    </source>
</reference>
<sequence length="143" mass="15551">MTTEPVKTAGLGMALGFLKLVVDDLEAMVSFYSEAFGFAVRDRIDMPEIEEAMLVQPGQTFNLVLLRWKDGRALTIGNAHGPIGMTTRSVDQTFALALASGATAERQPYDLGPMRIAFVLDPEGHEIELIEFKPAAKPARIAS</sequence>
<accession>A0A917A141</accession>